<dbReference type="Pfam" id="PF08263">
    <property type="entry name" value="LRRNT_2"/>
    <property type="match status" value="1"/>
</dbReference>
<dbReference type="InterPro" id="IPR001611">
    <property type="entry name" value="Leu-rich_rpt"/>
</dbReference>
<dbReference type="Pfam" id="PF00560">
    <property type="entry name" value="LRR_1"/>
    <property type="match status" value="6"/>
</dbReference>
<evidence type="ECO:0000313" key="15">
    <source>
        <dbReference type="EMBL" id="KAG8499836.1"/>
    </source>
</evidence>
<evidence type="ECO:0000256" key="5">
    <source>
        <dbReference type="ARBA" id="ARBA00022692"/>
    </source>
</evidence>
<dbReference type="SMART" id="SM00369">
    <property type="entry name" value="LRR_TYP"/>
    <property type="match status" value="15"/>
</dbReference>
<dbReference type="Pfam" id="PF13516">
    <property type="entry name" value="LRR_6"/>
    <property type="match status" value="1"/>
</dbReference>
<dbReference type="InterPro" id="IPR032675">
    <property type="entry name" value="LRR_dom_sf"/>
</dbReference>
<dbReference type="FunFam" id="3.80.10.10:FF:000041">
    <property type="entry name" value="LRR receptor-like serine/threonine-protein kinase ERECTA"/>
    <property type="match status" value="1"/>
</dbReference>
<feature type="transmembrane region" description="Helical" evidence="12">
    <location>
        <begin position="1230"/>
        <end position="1254"/>
    </location>
</feature>
<dbReference type="FunFam" id="3.80.10.10:FF:000111">
    <property type="entry name" value="LRR receptor-like serine/threonine-protein kinase ERECTA"/>
    <property type="match status" value="1"/>
</dbReference>
<keyword evidence="3" id="KW-1003">Cell membrane</keyword>
<dbReference type="InterPro" id="IPR003591">
    <property type="entry name" value="Leu-rich_rpt_typical-subtyp"/>
</dbReference>
<evidence type="ECO:0000256" key="1">
    <source>
        <dbReference type="ARBA" id="ARBA00004251"/>
    </source>
</evidence>
<organism evidence="15 16">
    <name type="scientific">Gossypium anomalum</name>
    <dbReference type="NCBI Taxonomy" id="47600"/>
    <lineage>
        <taxon>Eukaryota</taxon>
        <taxon>Viridiplantae</taxon>
        <taxon>Streptophyta</taxon>
        <taxon>Embryophyta</taxon>
        <taxon>Tracheophyta</taxon>
        <taxon>Spermatophyta</taxon>
        <taxon>Magnoliopsida</taxon>
        <taxon>eudicotyledons</taxon>
        <taxon>Gunneridae</taxon>
        <taxon>Pentapetalae</taxon>
        <taxon>rosids</taxon>
        <taxon>malvids</taxon>
        <taxon>Malvales</taxon>
        <taxon>Malvaceae</taxon>
        <taxon>Malvoideae</taxon>
        <taxon>Gossypium</taxon>
    </lineage>
</organism>
<evidence type="ECO:0000256" key="4">
    <source>
        <dbReference type="ARBA" id="ARBA00022614"/>
    </source>
</evidence>
<keyword evidence="10" id="KW-0675">Receptor</keyword>
<sequence>MMMMEWKWLWFIRMAVMLLVLEGCRWCTTDACLEHERIALLHLKPFFNYRINQLQSWVEVKGSDCCKWERVECNNTTRRLIQLSLNSTKWDDNMEYNMDDRNLNASMFLPFEELKRLYLSGNAIGGNLENEGFQLLSRLNNLETLDLSGNSLKNSILFHMRNLSSLKTLRLSYIQLKGRLVHIQGLNNLTNLKYLDLSDNSIESISNQDGTQLRLTNLEELDLSHNLLRNNTISSLKGLSSLKSLTLYGNHLQGSLDIERLSNLTNLKKLDLSENQIESFQSFKDGCRKLELTHLEELNLDSNLFNTSVFASLNKLSNLKSLSIGDNELKGSIDMKDLEPFINLRELDMSYNELKDLVIHQENKGLRNLEVVYLDGVFTDGSIPLQNLVEAFSSVKTFYLGDSYLNMTLTTQGCHGIFQPWSYRLPWYLSTMVLHISSQVAMVSFNHGLTHFISGCNGCHGIFQPWSYTFHIREHTPANLILTVGLPVQAKSPSRLNSDPNSDYPSWLNPFSTYSSGGLYQDRITQSNVSSNVEEIYLDESTLNTNILQSIGIFASLKALSLYDCGLIGPLPNQGWCDLRNLEVLDVSDNALEGMLPPCFSNLTSLRQLDISGNHFQIPLSFAPFANLSNLKALSIDENKMVMEPSFYTSTPQFQLEAISLSKCITSQQLSLKLPTFLYYQYDLRYVDLSQNNVSGTFPTWLLENNTKLGVLILRGNSFTGPFSFSSALNSNMSSIDISQNKLQGQIPTSICSTFPHLRRLFLSKNAFEGNIPLCLSRMKDLSFLDLSSNQLYGKVPEELIAKGSLIILRLSNNNLSGNVVPVILNANGVQNLYLDGNNFSGEMTNVDVSTFKFPNSLSEIDLSNNKLHGKLPRWIGNASFFSRLALSNNGFEGSIPMEFCKLNRLEFLDLSQNNLFGSIPSCFNPPYIEHVHLHGNRLRGPLSLAFYNSSSLVTLDLRGNNFTGSIPKWIDTLTSLSVLLLKDNHFHGKVPVQLCKLHSLSIIDLSQNMLSGPIPSCLGNLSLPTQTKKILEIGFYGSSIKEEESTAIFMRNMDGDIYSYYPDSYLEEAIEFTTKSGFHSYKGNILSYMTGIDLSCNNLTGPIPPELGNLSEIYSLNLSHNKLTGVIPSSFSKLQHIESLDLSYNNLSGEIPNQLVELNSLEVFSVAYNNLSGSIPEPKAQFGTFIENSYEGNPFLCGDILHKSCSKTDSPPTISTISEDKGDDGLIDTYYFCVSFLVSYVVMLLTIFVVLYINPYWRIAWFSLVGRCITTYRYSNVGNFLTYYIFKQCV</sequence>
<dbReference type="Pfam" id="PF13855">
    <property type="entry name" value="LRR_8"/>
    <property type="match status" value="3"/>
</dbReference>
<dbReference type="SUPFAM" id="SSF52047">
    <property type="entry name" value="RNI-like"/>
    <property type="match status" value="1"/>
</dbReference>
<evidence type="ECO:0000259" key="14">
    <source>
        <dbReference type="Pfam" id="PF08263"/>
    </source>
</evidence>
<feature type="signal peptide" evidence="13">
    <location>
        <begin position="1"/>
        <end position="26"/>
    </location>
</feature>
<keyword evidence="11" id="KW-0325">Glycoprotein</keyword>
<dbReference type="Proteomes" id="UP000701853">
    <property type="component" value="Chromosome 3"/>
</dbReference>
<keyword evidence="9 12" id="KW-0472">Membrane</keyword>
<accession>A0A8J6D988</accession>
<dbReference type="OrthoDB" id="4691307at2759"/>
<dbReference type="PANTHER" id="PTHR48062">
    <property type="entry name" value="RECEPTOR-LIKE PROTEIN 14"/>
    <property type="match status" value="1"/>
</dbReference>
<keyword evidence="8 12" id="KW-1133">Transmembrane helix</keyword>
<evidence type="ECO:0000256" key="13">
    <source>
        <dbReference type="SAM" id="SignalP"/>
    </source>
</evidence>
<evidence type="ECO:0000256" key="3">
    <source>
        <dbReference type="ARBA" id="ARBA00022475"/>
    </source>
</evidence>
<dbReference type="PANTHER" id="PTHR48062:SF37">
    <property type="entry name" value="LRR RECEPTOR-LIKE SERINE_THREONINE-PROTEIN KINASE FLS2"/>
    <property type="match status" value="1"/>
</dbReference>
<evidence type="ECO:0000256" key="11">
    <source>
        <dbReference type="ARBA" id="ARBA00023180"/>
    </source>
</evidence>
<dbReference type="FunFam" id="3.80.10.10:FF:000095">
    <property type="entry name" value="LRR receptor-like serine/threonine-protein kinase GSO1"/>
    <property type="match status" value="1"/>
</dbReference>
<keyword evidence="7" id="KW-0677">Repeat</keyword>
<feature type="chain" id="PRO_5035253982" description="Leucine-rich repeat-containing N-terminal plant-type domain-containing protein" evidence="13">
    <location>
        <begin position="27"/>
        <end position="1291"/>
    </location>
</feature>
<evidence type="ECO:0000256" key="2">
    <source>
        <dbReference type="ARBA" id="ARBA00009592"/>
    </source>
</evidence>
<evidence type="ECO:0000256" key="9">
    <source>
        <dbReference type="ARBA" id="ARBA00023136"/>
    </source>
</evidence>
<dbReference type="Gene3D" id="3.80.10.10">
    <property type="entry name" value="Ribonuclease Inhibitor"/>
    <property type="match status" value="4"/>
</dbReference>
<evidence type="ECO:0000313" key="16">
    <source>
        <dbReference type="Proteomes" id="UP000701853"/>
    </source>
</evidence>
<keyword evidence="4" id="KW-0433">Leucine-rich repeat</keyword>
<name>A0A8J6D988_9ROSI</name>
<dbReference type="SUPFAM" id="SSF52058">
    <property type="entry name" value="L domain-like"/>
    <property type="match status" value="2"/>
</dbReference>
<dbReference type="SMART" id="SM00365">
    <property type="entry name" value="LRR_SD22"/>
    <property type="match status" value="11"/>
</dbReference>
<evidence type="ECO:0000256" key="10">
    <source>
        <dbReference type="ARBA" id="ARBA00023170"/>
    </source>
</evidence>
<comment type="caution">
    <text evidence="15">The sequence shown here is derived from an EMBL/GenBank/DDBJ whole genome shotgun (WGS) entry which is preliminary data.</text>
</comment>
<evidence type="ECO:0000256" key="12">
    <source>
        <dbReference type="SAM" id="Phobius"/>
    </source>
</evidence>
<dbReference type="InterPro" id="IPR051502">
    <property type="entry name" value="RLP_Defense_Trigger"/>
</dbReference>
<proteinExistence type="inferred from homology"/>
<dbReference type="PRINTS" id="PR00019">
    <property type="entry name" value="LEURICHRPT"/>
</dbReference>
<protein>
    <recommendedName>
        <fullName evidence="14">Leucine-rich repeat-containing N-terminal plant-type domain-containing protein</fullName>
    </recommendedName>
</protein>
<dbReference type="InterPro" id="IPR013210">
    <property type="entry name" value="LRR_N_plant-typ"/>
</dbReference>
<comment type="similarity">
    <text evidence="2">Belongs to the RLP family.</text>
</comment>
<keyword evidence="16" id="KW-1185">Reference proteome</keyword>
<dbReference type="EMBL" id="JAHUZN010000003">
    <property type="protein sequence ID" value="KAG8499836.1"/>
    <property type="molecule type" value="Genomic_DNA"/>
</dbReference>
<keyword evidence="6 13" id="KW-0732">Signal</keyword>
<reference evidence="15 16" key="1">
    <citation type="journal article" date="2021" name="bioRxiv">
        <title>The Gossypium anomalum genome as a resource for cotton improvement and evolutionary analysis of hybrid incompatibility.</title>
        <authorList>
            <person name="Grover C.E."/>
            <person name="Yuan D."/>
            <person name="Arick M.A."/>
            <person name="Miller E.R."/>
            <person name="Hu G."/>
            <person name="Peterson D.G."/>
            <person name="Wendel J.F."/>
            <person name="Udall J.A."/>
        </authorList>
    </citation>
    <scope>NUCLEOTIDE SEQUENCE [LARGE SCALE GENOMIC DNA]</scope>
    <source>
        <strain evidence="15">JFW-Udall</strain>
        <tissue evidence="15">Leaf</tissue>
    </source>
</reference>
<evidence type="ECO:0000256" key="8">
    <source>
        <dbReference type="ARBA" id="ARBA00022989"/>
    </source>
</evidence>
<comment type="subcellular location">
    <subcellularLocation>
        <location evidence="1">Cell membrane</location>
        <topology evidence="1">Single-pass type I membrane protein</topology>
    </subcellularLocation>
</comment>
<dbReference type="GO" id="GO:0005886">
    <property type="term" value="C:plasma membrane"/>
    <property type="evidence" value="ECO:0007669"/>
    <property type="project" value="UniProtKB-SubCell"/>
</dbReference>
<evidence type="ECO:0000256" key="6">
    <source>
        <dbReference type="ARBA" id="ARBA00022729"/>
    </source>
</evidence>
<dbReference type="PROSITE" id="PS51450">
    <property type="entry name" value="LRR"/>
    <property type="match status" value="3"/>
</dbReference>
<evidence type="ECO:0000256" key="7">
    <source>
        <dbReference type="ARBA" id="ARBA00022737"/>
    </source>
</evidence>
<gene>
    <name evidence="15" type="ORF">CXB51_006271</name>
</gene>
<feature type="domain" description="Leucine-rich repeat-containing N-terminal plant-type" evidence="14">
    <location>
        <begin position="34"/>
        <end position="74"/>
    </location>
</feature>
<keyword evidence="5 12" id="KW-0812">Transmembrane</keyword>